<dbReference type="Pfam" id="PF11794">
    <property type="entry name" value="HpaB_N"/>
    <property type="match status" value="1"/>
</dbReference>
<dbReference type="InterPro" id="IPR009100">
    <property type="entry name" value="AcylCoA_DH/oxidase_NM_dom_sf"/>
</dbReference>
<dbReference type="AlphaFoldDB" id="A0A0F9AZ16"/>
<dbReference type="EMBL" id="LAZR01054881">
    <property type="protein sequence ID" value="KKK77591.1"/>
    <property type="molecule type" value="Genomic_DNA"/>
</dbReference>
<evidence type="ECO:0000259" key="1">
    <source>
        <dbReference type="Pfam" id="PF11794"/>
    </source>
</evidence>
<dbReference type="SUPFAM" id="SSF56645">
    <property type="entry name" value="Acyl-CoA dehydrogenase NM domain-like"/>
    <property type="match status" value="1"/>
</dbReference>
<organism evidence="2">
    <name type="scientific">marine sediment metagenome</name>
    <dbReference type="NCBI Taxonomy" id="412755"/>
    <lineage>
        <taxon>unclassified sequences</taxon>
        <taxon>metagenomes</taxon>
        <taxon>ecological metagenomes</taxon>
    </lineage>
</organism>
<comment type="caution">
    <text evidence="2">The sequence shown here is derived from an EMBL/GenBank/DDBJ whole genome shotgun (WGS) entry which is preliminary data.</text>
</comment>
<proteinExistence type="predicted"/>
<feature type="domain" description="HpaB/PvcC/4-BUDH N-terminal" evidence="1">
    <location>
        <begin position="2"/>
        <end position="56"/>
    </location>
</feature>
<gene>
    <name evidence="2" type="ORF">LCGC14_2852030</name>
</gene>
<name>A0A0F9AZ16_9ZZZZ</name>
<protein>
    <recommendedName>
        <fullName evidence="1">HpaB/PvcC/4-BUDH N-terminal domain-containing protein</fullName>
    </recommendedName>
</protein>
<feature type="non-terminal residue" evidence="2">
    <location>
        <position position="1"/>
    </location>
</feature>
<dbReference type="GO" id="GO:0016627">
    <property type="term" value="F:oxidoreductase activity, acting on the CH-CH group of donors"/>
    <property type="evidence" value="ECO:0007669"/>
    <property type="project" value="InterPro"/>
</dbReference>
<evidence type="ECO:0000313" key="2">
    <source>
        <dbReference type="EMBL" id="KKK77591.1"/>
    </source>
</evidence>
<dbReference type="InterPro" id="IPR024674">
    <property type="entry name" value="HpaB/PvcC/4-BUDH_N"/>
</dbReference>
<reference evidence="2" key="1">
    <citation type="journal article" date="2015" name="Nature">
        <title>Complex archaea that bridge the gap between prokaryotes and eukaryotes.</title>
        <authorList>
            <person name="Spang A."/>
            <person name="Saw J.H."/>
            <person name="Jorgensen S.L."/>
            <person name="Zaremba-Niedzwiedzka K."/>
            <person name="Martijn J."/>
            <person name="Lind A.E."/>
            <person name="van Eijk R."/>
            <person name="Schleper C."/>
            <person name="Guy L."/>
            <person name="Ettema T.J."/>
        </authorList>
    </citation>
    <scope>NUCLEOTIDE SEQUENCE</scope>
</reference>
<dbReference type="Gene3D" id="1.10.3140.10">
    <property type="entry name" value="4-hydroxybutyryl-coa dehydratase, domain 1"/>
    <property type="match status" value="1"/>
</dbReference>
<sequence length="61" mass="7031">NAQNVMWAITQEIDEEFGTNYHERLRRWILHAQEEGLVVAGALTDAKGNRSLKISKFVFDL</sequence>
<accession>A0A0F9AZ16</accession>